<dbReference type="AlphaFoldDB" id="A0A8J9VDY2"/>
<keyword evidence="2" id="KW-1185">Reference proteome</keyword>
<evidence type="ECO:0000313" key="1">
    <source>
        <dbReference type="EMBL" id="CAH0729992.1"/>
    </source>
</evidence>
<evidence type="ECO:0000313" key="2">
    <source>
        <dbReference type="Proteomes" id="UP000838878"/>
    </source>
</evidence>
<feature type="non-terminal residue" evidence="1">
    <location>
        <position position="71"/>
    </location>
</feature>
<organism evidence="1 2">
    <name type="scientific">Brenthis ino</name>
    <name type="common">lesser marbled fritillary</name>
    <dbReference type="NCBI Taxonomy" id="405034"/>
    <lineage>
        <taxon>Eukaryota</taxon>
        <taxon>Metazoa</taxon>
        <taxon>Ecdysozoa</taxon>
        <taxon>Arthropoda</taxon>
        <taxon>Hexapoda</taxon>
        <taxon>Insecta</taxon>
        <taxon>Pterygota</taxon>
        <taxon>Neoptera</taxon>
        <taxon>Endopterygota</taxon>
        <taxon>Lepidoptera</taxon>
        <taxon>Glossata</taxon>
        <taxon>Ditrysia</taxon>
        <taxon>Papilionoidea</taxon>
        <taxon>Nymphalidae</taxon>
        <taxon>Heliconiinae</taxon>
        <taxon>Argynnini</taxon>
        <taxon>Brenthis</taxon>
    </lineage>
</organism>
<dbReference type="Proteomes" id="UP000838878">
    <property type="component" value="Chromosome 8"/>
</dbReference>
<proteinExistence type="predicted"/>
<gene>
    <name evidence="1" type="ORF">BINO364_LOCUS15022</name>
</gene>
<dbReference type="EMBL" id="OV170228">
    <property type="protein sequence ID" value="CAH0729992.1"/>
    <property type="molecule type" value="Genomic_DNA"/>
</dbReference>
<protein>
    <submittedName>
        <fullName evidence="1">Uncharacterized protein</fullName>
    </submittedName>
</protein>
<reference evidence="1" key="1">
    <citation type="submission" date="2021-12" db="EMBL/GenBank/DDBJ databases">
        <authorList>
            <person name="Martin H S."/>
        </authorList>
    </citation>
    <scope>NUCLEOTIDE SEQUENCE</scope>
</reference>
<accession>A0A8J9VDY2</accession>
<name>A0A8J9VDY2_9NEOP</name>
<sequence length="71" mass="7876">MIRGRASIVVTRRLGHGARHKHHPRDASRLCKLYRSVAWRRAAGGGGGAGEGRYTHTYTPCSTYPLLTLLF</sequence>